<accession>A0A4C1UNN4</accession>
<keyword evidence="3" id="KW-1185">Reference proteome</keyword>
<gene>
    <name evidence="2" type="ORF">EVAR_21181_1</name>
</gene>
<dbReference type="Proteomes" id="UP000299102">
    <property type="component" value="Unassembled WGS sequence"/>
</dbReference>
<feature type="region of interest" description="Disordered" evidence="1">
    <location>
        <begin position="33"/>
        <end position="52"/>
    </location>
</feature>
<name>A0A4C1UNN4_EUMVA</name>
<organism evidence="2 3">
    <name type="scientific">Eumeta variegata</name>
    <name type="common">Bagworm moth</name>
    <name type="synonym">Eumeta japonica</name>
    <dbReference type="NCBI Taxonomy" id="151549"/>
    <lineage>
        <taxon>Eukaryota</taxon>
        <taxon>Metazoa</taxon>
        <taxon>Ecdysozoa</taxon>
        <taxon>Arthropoda</taxon>
        <taxon>Hexapoda</taxon>
        <taxon>Insecta</taxon>
        <taxon>Pterygota</taxon>
        <taxon>Neoptera</taxon>
        <taxon>Endopterygota</taxon>
        <taxon>Lepidoptera</taxon>
        <taxon>Glossata</taxon>
        <taxon>Ditrysia</taxon>
        <taxon>Tineoidea</taxon>
        <taxon>Psychidae</taxon>
        <taxon>Oiketicinae</taxon>
        <taxon>Eumeta</taxon>
    </lineage>
</organism>
<dbReference type="EMBL" id="BGZK01000202">
    <property type="protein sequence ID" value="GBP28061.1"/>
    <property type="molecule type" value="Genomic_DNA"/>
</dbReference>
<evidence type="ECO:0000313" key="2">
    <source>
        <dbReference type="EMBL" id="GBP28061.1"/>
    </source>
</evidence>
<feature type="compositionally biased region" description="Basic and acidic residues" evidence="1">
    <location>
        <begin position="79"/>
        <end position="89"/>
    </location>
</feature>
<reference evidence="2 3" key="1">
    <citation type="journal article" date="2019" name="Commun. Biol.">
        <title>The bagworm genome reveals a unique fibroin gene that provides high tensile strength.</title>
        <authorList>
            <person name="Kono N."/>
            <person name="Nakamura H."/>
            <person name="Ohtoshi R."/>
            <person name="Tomita M."/>
            <person name="Numata K."/>
            <person name="Arakawa K."/>
        </authorList>
    </citation>
    <scope>NUCLEOTIDE SEQUENCE [LARGE SCALE GENOMIC DNA]</scope>
</reference>
<sequence length="122" mass="13251">MSAVTLLTSSVGGVRSEEALPRNDYVIAFTSARDGGSAAEGRGGGARPRFRPDSVNFHEIKQRNNEAAHLHRPTLSQAFEHKRTERRAAGWETSRSAAPSGAVTVRPCACAGRRRCRHIVIN</sequence>
<comment type="caution">
    <text evidence="2">The sequence shown here is derived from an EMBL/GenBank/DDBJ whole genome shotgun (WGS) entry which is preliminary data.</text>
</comment>
<evidence type="ECO:0000313" key="3">
    <source>
        <dbReference type="Proteomes" id="UP000299102"/>
    </source>
</evidence>
<evidence type="ECO:0000256" key="1">
    <source>
        <dbReference type="SAM" id="MobiDB-lite"/>
    </source>
</evidence>
<proteinExistence type="predicted"/>
<feature type="region of interest" description="Disordered" evidence="1">
    <location>
        <begin position="79"/>
        <end position="98"/>
    </location>
</feature>
<protein>
    <submittedName>
        <fullName evidence="2">Uncharacterized protein</fullName>
    </submittedName>
</protein>
<dbReference type="AlphaFoldDB" id="A0A4C1UNN4"/>